<feature type="non-terminal residue" evidence="2">
    <location>
        <position position="1"/>
    </location>
</feature>
<reference evidence="2" key="1">
    <citation type="submission" date="2021-02" db="EMBL/GenBank/DDBJ databases">
        <authorList>
            <person name="Nowell W R."/>
        </authorList>
    </citation>
    <scope>NUCLEOTIDE SEQUENCE</scope>
</reference>
<evidence type="ECO:0000313" key="2">
    <source>
        <dbReference type="EMBL" id="CAF4205715.1"/>
    </source>
</evidence>
<organism evidence="2 3">
    <name type="scientific">Rotaria sordida</name>
    <dbReference type="NCBI Taxonomy" id="392033"/>
    <lineage>
        <taxon>Eukaryota</taxon>
        <taxon>Metazoa</taxon>
        <taxon>Spiralia</taxon>
        <taxon>Gnathifera</taxon>
        <taxon>Rotifera</taxon>
        <taxon>Eurotatoria</taxon>
        <taxon>Bdelloidea</taxon>
        <taxon>Philodinida</taxon>
        <taxon>Philodinidae</taxon>
        <taxon>Rotaria</taxon>
    </lineage>
</organism>
<evidence type="ECO:0000256" key="1">
    <source>
        <dbReference type="SAM" id="MobiDB-lite"/>
    </source>
</evidence>
<feature type="region of interest" description="Disordered" evidence="1">
    <location>
        <begin position="43"/>
        <end position="65"/>
    </location>
</feature>
<comment type="caution">
    <text evidence="2">The sequence shown here is derived from an EMBL/GenBank/DDBJ whole genome shotgun (WGS) entry which is preliminary data.</text>
</comment>
<dbReference type="Proteomes" id="UP000663836">
    <property type="component" value="Unassembled WGS sequence"/>
</dbReference>
<evidence type="ECO:0000313" key="3">
    <source>
        <dbReference type="Proteomes" id="UP000663836"/>
    </source>
</evidence>
<name>A0A820BG98_9BILA</name>
<gene>
    <name evidence="2" type="ORF">JBS370_LOCUS36742</name>
</gene>
<dbReference type="EMBL" id="CAJOBD010015121">
    <property type="protein sequence ID" value="CAF4205715.1"/>
    <property type="molecule type" value="Genomic_DNA"/>
</dbReference>
<sequence length="65" mass="7233">TDGIAVLRHPTTSTYTNYTAVLDLRRPKPIDFLHKHKTISSSKTDTAASAASKDKNSQHFHINNI</sequence>
<protein>
    <submittedName>
        <fullName evidence="2">Uncharacterized protein</fullName>
    </submittedName>
</protein>
<proteinExistence type="predicted"/>
<dbReference type="AlphaFoldDB" id="A0A820BG98"/>
<accession>A0A820BG98</accession>